<dbReference type="Proteomes" id="UP000184076">
    <property type="component" value="Unassembled WGS sequence"/>
</dbReference>
<evidence type="ECO:0000256" key="5">
    <source>
        <dbReference type="ARBA" id="ARBA00019465"/>
    </source>
</evidence>
<evidence type="ECO:0000256" key="4">
    <source>
        <dbReference type="ARBA" id="ARBA00013014"/>
    </source>
</evidence>
<dbReference type="InterPro" id="IPR036291">
    <property type="entry name" value="NAD(P)-bd_dom_sf"/>
</dbReference>
<dbReference type="FunFam" id="1.10.1040.10:FF:000017">
    <property type="entry name" value="2-dehydropantoate 2-reductase"/>
    <property type="match status" value="1"/>
</dbReference>
<evidence type="ECO:0000256" key="9">
    <source>
        <dbReference type="ARBA" id="ARBA00048793"/>
    </source>
</evidence>
<comment type="catalytic activity">
    <reaction evidence="9 10">
        <text>(R)-pantoate + NADP(+) = 2-dehydropantoate + NADPH + H(+)</text>
        <dbReference type="Rhea" id="RHEA:16233"/>
        <dbReference type="ChEBI" id="CHEBI:11561"/>
        <dbReference type="ChEBI" id="CHEBI:15378"/>
        <dbReference type="ChEBI" id="CHEBI:15980"/>
        <dbReference type="ChEBI" id="CHEBI:57783"/>
        <dbReference type="ChEBI" id="CHEBI:58349"/>
        <dbReference type="EC" id="1.1.1.169"/>
    </reaction>
</comment>
<gene>
    <name evidence="13" type="ORF">SAMN02745206_02718</name>
</gene>
<dbReference type="GO" id="GO:0005737">
    <property type="term" value="C:cytoplasm"/>
    <property type="evidence" value="ECO:0007669"/>
    <property type="project" value="TreeGrafter"/>
</dbReference>
<keyword evidence="7 10" id="KW-0560">Oxidoreductase</keyword>
<dbReference type="InterPro" id="IPR013752">
    <property type="entry name" value="KPA_reductase"/>
</dbReference>
<keyword evidence="10" id="KW-0566">Pantothenate biosynthesis</keyword>
<dbReference type="InterPro" id="IPR003710">
    <property type="entry name" value="ApbA"/>
</dbReference>
<dbReference type="Pfam" id="PF08546">
    <property type="entry name" value="ApbA_C"/>
    <property type="match status" value="1"/>
</dbReference>
<dbReference type="AlphaFoldDB" id="A0A1M5ERN7"/>
<dbReference type="EC" id="1.1.1.169" evidence="4 10"/>
<evidence type="ECO:0000256" key="3">
    <source>
        <dbReference type="ARBA" id="ARBA00007870"/>
    </source>
</evidence>
<evidence type="ECO:0000256" key="2">
    <source>
        <dbReference type="ARBA" id="ARBA00004994"/>
    </source>
</evidence>
<evidence type="ECO:0000256" key="7">
    <source>
        <dbReference type="ARBA" id="ARBA00023002"/>
    </source>
</evidence>
<keyword evidence="6 10" id="KW-0521">NADP</keyword>
<accession>A0A1M5ERN7</accession>
<dbReference type="PANTHER" id="PTHR21708">
    <property type="entry name" value="PROBABLE 2-DEHYDROPANTOATE 2-REDUCTASE"/>
    <property type="match status" value="1"/>
</dbReference>
<dbReference type="RefSeq" id="WP_073040368.1">
    <property type="nucleotide sequence ID" value="NZ_FQVB01000028.1"/>
</dbReference>
<dbReference type="EMBL" id="FQVB01000028">
    <property type="protein sequence ID" value="SHF81973.1"/>
    <property type="molecule type" value="Genomic_DNA"/>
</dbReference>
<dbReference type="InterPro" id="IPR013328">
    <property type="entry name" value="6PGD_dom2"/>
</dbReference>
<evidence type="ECO:0000256" key="6">
    <source>
        <dbReference type="ARBA" id="ARBA00022857"/>
    </source>
</evidence>
<evidence type="ECO:0000259" key="11">
    <source>
        <dbReference type="Pfam" id="PF02558"/>
    </source>
</evidence>
<dbReference type="NCBIfam" id="NF005091">
    <property type="entry name" value="PRK06522.2-2"/>
    <property type="match status" value="1"/>
</dbReference>
<dbReference type="Pfam" id="PF02558">
    <property type="entry name" value="ApbA"/>
    <property type="match status" value="1"/>
</dbReference>
<evidence type="ECO:0000256" key="8">
    <source>
        <dbReference type="ARBA" id="ARBA00032024"/>
    </source>
</evidence>
<dbReference type="NCBIfam" id="TIGR00745">
    <property type="entry name" value="apbA_panE"/>
    <property type="match status" value="1"/>
</dbReference>
<dbReference type="STRING" id="1121391.SAMN02745206_02718"/>
<dbReference type="FunFam" id="3.40.50.720:FF:000307">
    <property type="entry name" value="2-dehydropantoate 2-reductase"/>
    <property type="match status" value="1"/>
</dbReference>
<evidence type="ECO:0000256" key="1">
    <source>
        <dbReference type="ARBA" id="ARBA00002919"/>
    </source>
</evidence>
<dbReference type="PANTHER" id="PTHR21708:SF26">
    <property type="entry name" value="2-DEHYDROPANTOATE 2-REDUCTASE"/>
    <property type="match status" value="1"/>
</dbReference>
<evidence type="ECO:0000256" key="10">
    <source>
        <dbReference type="RuleBase" id="RU362068"/>
    </source>
</evidence>
<dbReference type="GO" id="GO:0015940">
    <property type="term" value="P:pantothenate biosynthetic process"/>
    <property type="evidence" value="ECO:0007669"/>
    <property type="project" value="UniProtKB-UniPathway"/>
</dbReference>
<dbReference type="UniPathway" id="UPA00028">
    <property type="reaction ID" value="UER00004"/>
</dbReference>
<feature type="domain" description="Ketopantoate reductase C-terminal" evidence="12">
    <location>
        <begin position="177"/>
        <end position="298"/>
    </location>
</feature>
<name>A0A1M5ERN7_9BACT</name>
<comment type="function">
    <text evidence="1 10">Catalyzes the NADPH-dependent reduction of ketopantoate into pantoic acid.</text>
</comment>
<evidence type="ECO:0000313" key="14">
    <source>
        <dbReference type="Proteomes" id="UP000184076"/>
    </source>
</evidence>
<dbReference type="SUPFAM" id="SSF48179">
    <property type="entry name" value="6-phosphogluconate dehydrogenase C-terminal domain-like"/>
    <property type="match status" value="1"/>
</dbReference>
<protein>
    <recommendedName>
        <fullName evidence="5 10">2-dehydropantoate 2-reductase</fullName>
        <ecNumber evidence="4 10">1.1.1.169</ecNumber>
    </recommendedName>
    <alternativeName>
        <fullName evidence="8 10">Ketopantoate reductase</fullName>
    </alternativeName>
</protein>
<feature type="domain" description="Ketopantoate reductase N-terminal" evidence="11">
    <location>
        <begin position="3"/>
        <end position="151"/>
    </location>
</feature>
<dbReference type="GO" id="GO:0008677">
    <property type="term" value="F:2-dehydropantoate 2-reductase activity"/>
    <property type="evidence" value="ECO:0007669"/>
    <property type="project" value="UniProtKB-EC"/>
</dbReference>
<sequence length="317" mass="35057">MKIGVMGTGGVGGYFGGYLARAGMDIHFLARGKHLQALQEDGLEVVTNNENFRVRIHATSEPDDIGPVDLLLFCVKAHDTEQAARYVESMVEEDTVILTLQNGIDNVEKLAQYFGEEKILGGTAYIESTIASPGVIAHSGQPGRIVFGELTGERTERVERILDLFRKAGIQAEVSDNIHQVLWSKFLFICGVHGVSTLSRSSLGLVLACPETRELLAGVMREVESLARKRGVDLPADAVDQAMALAESYNKRFKPSMLRDLEWHRKTEIEALNGMVVRMARDLEVPTPYNEVIYAVMRLENKKIENPVWASQLSTGD</sequence>
<evidence type="ECO:0000313" key="13">
    <source>
        <dbReference type="EMBL" id="SHF81973.1"/>
    </source>
</evidence>
<dbReference type="Gene3D" id="1.10.1040.10">
    <property type="entry name" value="N-(1-d-carboxylethyl)-l-norvaline Dehydrogenase, domain 2"/>
    <property type="match status" value="1"/>
</dbReference>
<reference evidence="14" key="1">
    <citation type="submission" date="2016-11" db="EMBL/GenBank/DDBJ databases">
        <authorList>
            <person name="Varghese N."/>
            <person name="Submissions S."/>
        </authorList>
    </citation>
    <scope>NUCLEOTIDE SEQUENCE [LARGE SCALE GENOMIC DNA]</scope>
    <source>
        <strain evidence="14">DSM 9756</strain>
    </source>
</reference>
<keyword evidence="14" id="KW-1185">Reference proteome</keyword>
<evidence type="ECO:0000259" key="12">
    <source>
        <dbReference type="Pfam" id="PF08546"/>
    </source>
</evidence>
<dbReference type="SUPFAM" id="SSF51735">
    <property type="entry name" value="NAD(P)-binding Rossmann-fold domains"/>
    <property type="match status" value="1"/>
</dbReference>
<comment type="similarity">
    <text evidence="3 10">Belongs to the ketopantoate reductase family.</text>
</comment>
<organism evidence="13 14">
    <name type="scientific">Desulfacinum infernum DSM 9756</name>
    <dbReference type="NCBI Taxonomy" id="1121391"/>
    <lineage>
        <taxon>Bacteria</taxon>
        <taxon>Pseudomonadati</taxon>
        <taxon>Thermodesulfobacteriota</taxon>
        <taxon>Syntrophobacteria</taxon>
        <taxon>Syntrophobacterales</taxon>
        <taxon>Syntrophobacteraceae</taxon>
        <taxon>Desulfacinum</taxon>
    </lineage>
</organism>
<dbReference type="InterPro" id="IPR008927">
    <property type="entry name" value="6-PGluconate_DH-like_C_sf"/>
</dbReference>
<dbReference type="InterPro" id="IPR013332">
    <property type="entry name" value="KPR_N"/>
</dbReference>
<dbReference type="InterPro" id="IPR051402">
    <property type="entry name" value="KPR-Related"/>
</dbReference>
<dbReference type="Gene3D" id="3.40.50.720">
    <property type="entry name" value="NAD(P)-binding Rossmann-like Domain"/>
    <property type="match status" value="1"/>
</dbReference>
<proteinExistence type="inferred from homology"/>
<comment type="pathway">
    <text evidence="2 10">Cofactor biosynthesis; (R)-pantothenate biosynthesis; (R)-pantoate from 3-methyl-2-oxobutanoate: step 2/2.</text>
</comment>